<name>A0A518GY22_9BACT</name>
<sequence length="177" mass="19987">MTRDVPETHPLHRLFRGITENTFHTELGIADPGLVGYVAGLLARFVPSQAIFKIRDGEGREVTQVSAMIAEAESSPDDDRRKECHRHVGDFTLFWTGVYPEALPKLREARLADHLVNFQEQGKRSYFLASTFEGTQAPVLRRLSAEFELCAFGLSLVRQEWERSDGLSDRIGLILES</sequence>
<reference evidence="1 2" key="1">
    <citation type="submission" date="2019-02" db="EMBL/GenBank/DDBJ databases">
        <title>Deep-cultivation of Planctomycetes and their phenomic and genomic characterization uncovers novel biology.</title>
        <authorList>
            <person name="Wiegand S."/>
            <person name="Jogler M."/>
            <person name="Boedeker C."/>
            <person name="Pinto D."/>
            <person name="Vollmers J."/>
            <person name="Rivas-Marin E."/>
            <person name="Kohn T."/>
            <person name="Peeters S.H."/>
            <person name="Heuer A."/>
            <person name="Rast P."/>
            <person name="Oberbeckmann S."/>
            <person name="Bunk B."/>
            <person name="Jeske O."/>
            <person name="Meyerdierks A."/>
            <person name="Storesund J.E."/>
            <person name="Kallscheuer N."/>
            <person name="Luecker S."/>
            <person name="Lage O.M."/>
            <person name="Pohl T."/>
            <person name="Merkel B.J."/>
            <person name="Hornburger P."/>
            <person name="Mueller R.-W."/>
            <person name="Bruemmer F."/>
            <person name="Labrenz M."/>
            <person name="Spormann A.M."/>
            <person name="Op den Camp H."/>
            <person name="Overmann J."/>
            <person name="Amann R."/>
            <person name="Jetten M.S.M."/>
            <person name="Mascher T."/>
            <person name="Medema M.H."/>
            <person name="Devos D.P."/>
            <person name="Kaster A.-K."/>
            <person name="Ovreas L."/>
            <person name="Rohde M."/>
            <person name="Galperin M.Y."/>
            <person name="Jogler C."/>
        </authorList>
    </citation>
    <scope>NUCLEOTIDE SEQUENCE [LARGE SCALE GENOMIC DNA]</scope>
    <source>
        <strain evidence="1 2">ElP</strain>
    </source>
</reference>
<dbReference type="Proteomes" id="UP000317835">
    <property type="component" value="Chromosome"/>
</dbReference>
<proteinExistence type="predicted"/>
<evidence type="ECO:0000313" key="2">
    <source>
        <dbReference type="Proteomes" id="UP000317835"/>
    </source>
</evidence>
<dbReference type="AlphaFoldDB" id="A0A518GY22"/>
<protein>
    <submittedName>
        <fullName evidence="1">Uncharacterized protein</fullName>
    </submittedName>
</protein>
<gene>
    <name evidence="1" type="ORF">ElP_13620</name>
</gene>
<organism evidence="1 2">
    <name type="scientific">Tautonia plasticadhaerens</name>
    <dbReference type="NCBI Taxonomy" id="2527974"/>
    <lineage>
        <taxon>Bacteria</taxon>
        <taxon>Pseudomonadati</taxon>
        <taxon>Planctomycetota</taxon>
        <taxon>Planctomycetia</taxon>
        <taxon>Isosphaerales</taxon>
        <taxon>Isosphaeraceae</taxon>
        <taxon>Tautonia</taxon>
    </lineage>
</organism>
<evidence type="ECO:0000313" key="1">
    <source>
        <dbReference type="EMBL" id="QDV33489.1"/>
    </source>
</evidence>
<dbReference type="KEGG" id="tpla:ElP_13620"/>
<dbReference type="RefSeq" id="WP_145267855.1">
    <property type="nucleotide sequence ID" value="NZ_CP036426.1"/>
</dbReference>
<accession>A0A518GY22</accession>
<keyword evidence="2" id="KW-1185">Reference proteome</keyword>
<dbReference type="EMBL" id="CP036426">
    <property type="protein sequence ID" value="QDV33489.1"/>
    <property type="molecule type" value="Genomic_DNA"/>
</dbReference>
<dbReference type="OrthoDB" id="7061165at2"/>